<dbReference type="SUPFAM" id="SSF101904">
    <property type="entry name" value="GyrA/ParC C-terminal domain-like"/>
    <property type="match status" value="1"/>
</dbReference>
<evidence type="ECO:0008006" key="3">
    <source>
        <dbReference type="Google" id="ProtNLM"/>
    </source>
</evidence>
<sequence>MRCTEKTGKMVNFMEVVDSDDLIVITDSGVLMRQPVADIRSIGRVTQGVKLVKLDEGTSISSITRVISEDTTTEKSGKTNDLPATEDAEQKIKEE</sequence>
<protein>
    <recommendedName>
        <fullName evidence="3">DNA gyrase subunit A</fullName>
    </recommendedName>
</protein>
<gene>
    <name evidence="2" type="ORF">METZ01_LOCUS286259</name>
</gene>
<dbReference type="GO" id="GO:0003677">
    <property type="term" value="F:DNA binding"/>
    <property type="evidence" value="ECO:0007669"/>
    <property type="project" value="InterPro"/>
</dbReference>
<dbReference type="InterPro" id="IPR006691">
    <property type="entry name" value="GyrA/parC_rep"/>
</dbReference>
<dbReference type="Pfam" id="PF03989">
    <property type="entry name" value="DNA_gyraseA_C"/>
    <property type="match status" value="1"/>
</dbReference>
<name>A0A382LC09_9ZZZZ</name>
<evidence type="ECO:0000256" key="1">
    <source>
        <dbReference type="SAM" id="MobiDB-lite"/>
    </source>
</evidence>
<dbReference type="GO" id="GO:0003916">
    <property type="term" value="F:DNA topoisomerase activity"/>
    <property type="evidence" value="ECO:0007669"/>
    <property type="project" value="InterPro"/>
</dbReference>
<organism evidence="2">
    <name type="scientific">marine metagenome</name>
    <dbReference type="NCBI Taxonomy" id="408172"/>
    <lineage>
        <taxon>unclassified sequences</taxon>
        <taxon>metagenomes</taxon>
        <taxon>ecological metagenomes</taxon>
    </lineage>
</organism>
<feature type="region of interest" description="Disordered" evidence="1">
    <location>
        <begin position="69"/>
        <end position="95"/>
    </location>
</feature>
<reference evidence="2" key="1">
    <citation type="submission" date="2018-05" db="EMBL/GenBank/DDBJ databases">
        <authorList>
            <person name="Lanie J.A."/>
            <person name="Ng W.-L."/>
            <person name="Kazmierczak K.M."/>
            <person name="Andrzejewski T.M."/>
            <person name="Davidsen T.M."/>
            <person name="Wayne K.J."/>
            <person name="Tettelin H."/>
            <person name="Glass J.I."/>
            <person name="Rusch D."/>
            <person name="Podicherti R."/>
            <person name="Tsui H.-C.T."/>
            <person name="Winkler M.E."/>
        </authorList>
    </citation>
    <scope>NUCLEOTIDE SEQUENCE</scope>
</reference>
<dbReference type="InterPro" id="IPR035516">
    <property type="entry name" value="Gyrase/topoIV_suA_C"/>
</dbReference>
<dbReference type="GO" id="GO:0006265">
    <property type="term" value="P:DNA topological change"/>
    <property type="evidence" value="ECO:0007669"/>
    <property type="project" value="InterPro"/>
</dbReference>
<proteinExistence type="predicted"/>
<accession>A0A382LC09</accession>
<dbReference type="GO" id="GO:0005524">
    <property type="term" value="F:ATP binding"/>
    <property type="evidence" value="ECO:0007669"/>
    <property type="project" value="InterPro"/>
</dbReference>
<dbReference type="Gene3D" id="2.120.10.90">
    <property type="entry name" value="DNA gyrase/topoisomerase IV, subunit A, C-terminal"/>
    <property type="match status" value="1"/>
</dbReference>
<dbReference type="AlphaFoldDB" id="A0A382LC09"/>
<evidence type="ECO:0000313" key="2">
    <source>
        <dbReference type="EMBL" id="SVC33405.1"/>
    </source>
</evidence>
<dbReference type="EMBL" id="UINC01085649">
    <property type="protein sequence ID" value="SVC33405.1"/>
    <property type="molecule type" value="Genomic_DNA"/>
</dbReference>